<dbReference type="PANTHER" id="PTHR10098:SF112">
    <property type="entry name" value="SLR0380 PROTEIN"/>
    <property type="match status" value="1"/>
</dbReference>
<keyword evidence="5" id="KW-1185">Reference proteome</keyword>
<reference evidence="4 5" key="1">
    <citation type="submission" date="2017-06" db="EMBL/GenBank/DDBJ databases">
        <title>Genome sequencing of cyanobaciteial culture collection at National Institute for Environmental Studies (NIES).</title>
        <authorList>
            <person name="Hirose Y."/>
            <person name="Shimura Y."/>
            <person name="Fujisawa T."/>
            <person name="Nakamura Y."/>
            <person name="Kawachi M."/>
        </authorList>
    </citation>
    <scope>NUCLEOTIDE SEQUENCE [LARGE SCALE GENOMIC DNA]</scope>
    <source>
        <strain evidence="4 5">NIES-37</strain>
    </source>
</reference>
<feature type="repeat" description="TPR" evidence="1">
    <location>
        <begin position="223"/>
        <end position="256"/>
    </location>
</feature>
<sequence>MNKHNFYHHIFKIKTKNKYLKVLLSAFKHIHVLQKMKNLCQIIIYFCIQQHKKLNRHQVIKSLFLLTLVICLLFGQVVTAKTPNTNALVEQGITDYNGGNFANAIARWQEVLNQYKNNPSARAVVNENLARAYQQIGDNKQAIASLEAAIRDYGVVENIQQLGRMKSELAQVYSNLGQPRKAIALLCGQLIDKSKYQVNQNIECTPDSAAQIATKYNDQRGRVAALGILGEAYRLIGSYDQAIKYLDAARQVTPEYQFLVFNSLGNAYKSRGQLRELQADSAMKAGISSKEQELTQKSLDDYQKAYQYFQDSIKFARNQKQAVAEMRGLLNLIQLASQTSGQFIHEEEFSKTLADALNVLQDLPDSATKVYGQIDLAYLQRHAKVTSPFIYCPTDLVLSGNNTALNLLENSVLTSKKIPDNRLSSYANGALGHFWECQKDYEKALKYTRTAIIAADSNLSAKDSLYLWEWQAGRILDAQKRKQEAIASYQRAFDTLEDIRQDILTAERDVQFDLRDVVRPLYRTLAQSRLELLGVGAITDERRAKELSKIVNTIDALRLAELQNYFGNDCILSGLNPKLVGELLEDHSVTFQNTGFLSSIILDGKTGILLQLPNQATKFKWIEDPYQPGANKIVSSETLEKKIAEFRKGLVSKAEINYDTTIAAELYDWIIRPFAEDIKSQKVKTLVFIQDGFLRSVPMAALYDSQQQKYLIETYAVATTPSLRVTNPKLRDRSTQKALILGLTQAATIDGKTFDRLLAVPSEVSAVASIFPDRTPLIDDNFIPESFQQKLEKTPYSIIHIASHAQFGIIPEDTFIVTGKNQKLTISQLETSLRNLNNKSHSVELLTLSACETALGDDRATLGLAGVALQVGVKSAIASLWSVTDESTSEMVKTLYTNYRQAGMSIAEALQTAQIRMINAKKLPSSENINPLYDHPAYWAPMIVIGNWL</sequence>
<gene>
    <name evidence="4" type="ORF">NIES37_01520</name>
</gene>
<dbReference type="KEGG" id="ttq:NIES37_01520"/>
<dbReference type="AlphaFoldDB" id="A0A1Z4MRW5"/>
<dbReference type="EMBL" id="AP018248">
    <property type="protein sequence ID" value="BAY96223.1"/>
    <property type="molecule type" value="Genomic_DNA"/>
</dbReference>
<keyword evidence="2" id="KW-0472">Membrane</keyword>
<protein>
    <submittedName>
        <fullName evidence="4">TPR repeat protein</fullName>
    </submittedName>
</protein>
<evidence type="ECO:0000256" key="1">
    <source>
        <dbReference type="PROSITE-ProRule" id="PRU00339"/>
    </source>
</evidence>
<dbReference type="Proteomes" id="UP000218785">
    <property type="component" value="Chromosome"/>
</dbReference>
<keyword evidence="2" id="KW-0812">Transmembrane</keyword>
<dbReference type="InterPro" id="IPR024983">
    <property type="entry name" value="CHAT_dom"/>
</dbReference>
<dbReference type="SMART" id="SM00028">
    <property type="entry name" value="TPR"/>
    <property type="match status" value="6"/>
</dbReference>
<dbReference type="InterPro" id="IPR019734">
    <property type="entry name" value="TPR_rpt"/>
</dbReference>
<evidence type="ECO:0000313" key="5">
    <source>
        <dbReference type="Proteomes" id="UP000218785"/>
    </source>
</evidence>
<dbReference type="SUPFAM" id="SSF48452">
    <property type="entry name" value="TPR-like"/>
    <property type="match status" value="2"/>
</dbReference>
<keyword evidence="2" id="KW-1133">Transmembrane helix</keyword>
<dbReference type="InterPro" id="IPR011990">
    <property type="entry name" value="TPR-like_helical_dom_sf"/>
</dbReference>
<dbReference type="PANTHER" id="PTHR10098">
    <property type="entry name" value="RAPSYN-RELATED"/>
    <property type="match status" value="1"/>
</dbReference>
<dbReference type="PROSITE" id="PS50005">
    <property type="entry name" value="TPR"/>
    <property type="match status" value="1"/>
</dbReference>
<accession>A0A1Z4MRW5</accession>
<feature type="transmembrane region" description="Helical" evidence="2">
    <location>
        <begin position="59"/>
        <end position="78"/>
    </location>
</feature>
<organism evidence="4 5">
    <name type="scientific">Tolypothrix tenuis PCC 7101</name>
    <dbReference type="NCBI Taxonomy" id="231146"/>
    <lineage>
        <taxon>Bacteria</taxon>
        <taxon>Bacillati</taxon>
        <taxon>Cyanobacteriota</taxon>
        <taxon>Cyanophyceae</taxon>
        <taxon>Nostocales</taxon>
        <taxon>Tolypothrichaceae</taxon>
        <taxon>Tolypothrix</taxon>
    </lineage>
</organism>
<dbReference type="Pfam" id="PF12770">
    <property type="entry name" value="CHAT"/>
    <property type="match status" value="1"/>
</dbReference>
<keyword evidence="1" id="KW-0802">TPR repeat</keyword>
<evidence type="ECO:0000259" key="3">
    <source>
        <dbReference type="Pfam" id="PF12770"/>
    </source>
</evidence>
<dbReference type="Gene3D" id="1.25.40.10">
    <property type="entry name" value="Tetratricopeptide repeat domain"/>
    <property type="match status" value="2"/>
</dbReference>
<evidence type="ECO:0000313" key="4">
    <source>
        <dbReference type="EMBL" id="BAY96223.1"/>
    </source>
</evidence>
<name>A0A1Z4MRW5_9CYAN</name>
<feature type="domain" description="CHAT" evidence="3">
    <location>
        <begin position="662"/>
        <end position="947"/>
    </location>
</feature>
<dbReference type="Pfam" id="PF13181">
    <property type="entry name" value="TPR_8"/>
    <property type="match status" value="1"/>
</dbReference>
<proteinExistence type="predicted"/>
<evidence type="ECO:0000256" key="2">
    <source>
        <dbReference type="SAM" id="Phobius"/>
    </source>
</evidence>